<dbReference type="InterPro" id="IPR036390">
    <property type="entry name" value="WH_DNA-bd_sf"/>
</dbReference>
<dbReference type="EMBL" id="QZDT01000008">
    <property type="protein sequence ID" value="NBJ92414.1"/>
    <property type="molecule type" value="Genomic_DNA"/>
</dbReference>
<proteinExistence type="inferred from homology"/>
<dbReference type="GO" id="GO:0008483">
    <property type="term" value="F:transaminase activity"/>
    <property type="evidence" value="ECO:0007669"/>
    <property type="project" value="UniProtKB-KW"/>
</dbReference>
<feature type="domain" description="HTH gntR-type" evidence="6">
    <location>
        <begin position="14"/>
        <end position="82"/>
    </location>
</feature>
<dbReference type="GO" id="GO:0030170">
    <property type="term" value="F:pyridoxal phosphate binding"/>
    <property type="evidence" value="ECO:0007669"/>
    <property type="project" value="InterPro"/>
</dbReference>
<dbReference type="RefSeq" id="WP_160559579.1">
    <property type="nucleotide sequence ID" value="NZ_QZDT01000008.1"/>
</dbReference>
<protein>
    <submittedName>
        <fullName evidence="7">PLP-dependent aminotransferase family protein</fullName>
    </submittedName>
</protein>
<dbReference type="AlphaFoldDB" id="A0A9X5BET9"/>
<sequence length="489" mass="56169">MNDLTIQLTDRGDKCLYQQIYEYIRNEIRRGELLEGEKLPSTRSLAEYLQVARSTVDFAYGQLVAEGYVEACPYKGYFVSHVEELFHFSDNALLEENMSAKTGKAEQGRIENKKTVEDNLLYDFSPHAVSLKDFPYATWKKITKNILVDANSEMFALGDAQGDLRLRETISRYLHSSRGVNCSPEQIIVGAGTDYLFMLLEKILGRHVPIAMENPTYKRAYKVFQSFAYEIKAVPMDSSGMDVKKLRETNARVAYVMPSHQYPTGVVMPIGRRHELLKWAKEEKHRYLIEDDYDSEFRYRGKPVPSLQASDRDGRVIYMGTFSKSIAPAIRVGYMVLPPKLLQTYKENCGFYASTVSRIDQRILDEFIRDGYFERYLNKMRKIYRGRHDFLLNHLSPFEKEFMISGENAGLHILLTSRSKIPERELIAAAAREGIKLYGIADACMGQDSIRNTSFENTILLGYGALEEQELRQGLMLLEKAWAPYLKSP</sequence>
<dbReference type="Pfam" id="PF00155">
    <property type="entry name" value="Aminotran_1_2"/>
    <property type="match status" value="1"/>
</dbReference>
<keyword evidence="8" id="KW-1185">Reference proteome</keyword>
<keyword evidence="5" id="KW-0804">Transcription</keyword>
<gene>
    <name evidence="7" type="ORF">D5281_07325</name>
</gene>
<dbReference type="InterPro" id="IPR000524">
    <property type="entry name" value="Tscrpt_reg_HTH_GntR"/>
</dbReference>
<organism evidence="7 8">
    <name type="scientific">Parablautia muri</name>
    <dbReference type="NCBI Taxonomy" id="2320879"/>
    <lineage>
        <taxon>Bacteria</taxon>
        <taxon>Bacillati</taxon>
        <taxon>Bacillota</taxon>
        <taxon>Clostridia</taxon>
        <taxon>Lachnospirales</taxon>
        <taxon>Lachnospiraceae</taxon>
        <taxon>Parablautia</taxon>
    </lineage>
</organism>
<dbReference type="Gene3D" id="3.40.640.10">
    <property type="entry name" value="Type I PLP-dependent aspartate aminotransferase-like (Major domain)"/>
    <property type="match status" value="1"/>
</dbReference>
<dbReference type="InterPro" id="IPR036388">
    <property type="entry name" value="WH-like_DNA-bd_sf"/>
</dbReference>
<dbReference type="Gene3D" id="1.10.10.10">
    <property type="entry name" value="Winged helix-like DNA-binding domain superfamily/Winged helix DNA-binding domain"/>
    <property type="match status" value="1"/>
</dbReference>
<keyword evidence="3" id="KW-0805">Transcription regulation</keyword>
<evidence type="ECO:0000256" key="5">
    <source>
        <dbReference type="ARBA" id="ARBA00023163"/>
    </source>
</evidence>
<dbReference type="OrthoDB" id="9808770at2"/>
<dbReference type="GO" id="GO:0003700">
    <property type="term" value="F:DNA-binding transcription factor activity"/>
    <property type="evidence" value="ECO:0007669"/>
    <property type="project" value="InterPro"/>
</dbReference>
<comment type="similarity">
    <text evidence="1">In the C-terminal section; belongs to the class-I pyridoxal-phosphate-dependent aminotransferase family.</text>
</comment>
<dbReference type="PANTHER" id="PTHR46577:SF1">
    <property type="entry name" value="HTH-TYPE TRANSCRIPTIONAL REGULATORY PROTEIN GABR"/>
    <property type="match status" value="1"/>
</dbReference>
<comment type="caution">
    <text evidence="7">The sequence shown here is derived from an EMBL/GenBank/DDBJ whole genome shotgun (WGS) entry which is preliminary data.</text>
</comment>
<keyword evidence="2" id="KW-0663">Pyridoxal phosphate</keyword>
<dbReference type="CDD" id="cd00609">
    <property type="entry name" value="AAT_like"/>
    <property type="match status" value="1"/>
</dbReference>
<evidence type="ECO:0000313" key="8">
    <source>
        <dbReference type="Proteomes" id="UP001154420"/>
    </source>
</evidence>
<dbReference type="SUPFAM" id="SSF53383">
    <property type="entry name" value="PLP-dependent transferases"/>
    <property type="match status" value="1"/>
</dbReference>
<evidence type="ECO:0000256" key="2">
    <source>
        <dbReference type="ARBA" id="ARBA00022898"/>
    </source>
</evidence>
<dbReference type="InterPro" id="IPR015421">
    <property type="entry name" value="PyrdxlP-dep_Trfase_major"/>
</dbReference>
<dbReference type="InterPro" id="IPR051446">
    <property type="entry name" value="HTH_trans_reg/aminotransferase"/>
</dbReference>
<dbReference type="PROSITE" id="PS50949">
    <property type="entry name" value="HTH_GNTR"/>
    <property type="match status" value="1"/>
</dbReference>
<dbReference type="GO" id="GO:0003677">
    <property type="term" value="F:DNA binding"/>
    <property type="evidence" value="ECO:0007669"/>
    <property type="project" value="UniProtKB-KW"/>
</dbReference>
<evidence type="ECO:0000256" key="4">
    <source>
        <dbReference type="ARBA" id="ARBA00023125"/>
    </source>
</evidence>
<dbReference type="InterPro" id="IPR015424">
    <property type="entry name" value="PyrdxlP-dep_Trfase"/>
</dbReference>
<dbReference type="PANTHER" id="PTHR46577">
    <property type="entry name" value="HTH-TYPE TRANSCRIPTIONAL REGULATORY PROTEIN GABR"/>
    <property type="match status" value="1"/>
</dbReference>
<evidence type="ECO:0000256" key="3">
    <source>
        <dbReference type="ARBA" id="ARBA00023015"/>
    </source>
</evidence>
<dbReference type="CDD" id="cd07377">
    <property type="entry name" value="WHTH_GntR"/>
    <property type="match status" value="1"/>
</dbReference>
<dbReference type="InterPro" id="IPR004839">
    <property type="entry name" value="Aminotransferase_I/II_large"/>
</dbReference>
<dbReference type="Pfam" id="PF00392">
    <property type="entry name" value="GntR"/>
    <property type="match status" value="1"/>
</dbReference>
<evidence type="ECO:0000259" key="6">
    <source>
        <dbReference type="PROSITE" id="PS50949"/>
    </source>
</evidence>
<name>A0A9X5BET9_9FIRM</name>
<keyword evidence="7" id="KW-0032">Aminotransferase</keyword>
<evidence type="ECO:0000256" key="1">
    <source>
        <dbReference type="ARBA" id="ARBA00005384"/>
    </source>
</evidence>
<accession>A0A9X5BET9</accession>
<keyword evidence="7" id="KW-0808">Transferase</keyword>
<evidence type="ECO:0000313" key="7">
    <source>
        <dbReference type="EMBL" id="NBJ92414.1"/>
    </source>
</evidence>
<dbReference type="SUPFAM" id="SSF46785">
    <property type="entry name" value="Winged helix' DNA-binding domain"/>
    <property type="match status" value="1"/>
</dbReference>
<dbReference type="SMART" id="SM00345">
    <property type="entry name" value="HTH_GNTR"/>
    <property type="match status" value="1"/>
</dbReference>
<dbReference type="Proteomes" id="UP001154420">
    <property type="component" value="Unassembled WGS sequence"/>
</dbReference>
<keyword evidence="4" id="KW-0238">DNA-binding</keyword>
<reference evidence="7" key="1">
    <citation type="submission" date="2018-09" db="EMBL/GenBank/DDBJ databases">
        <title>Murine metabolic-syndrome-specific gut microbial biobank.</title>
        <authorList>
            <person name="Liu C."/>
        </authorList>
    </citation>
    <scope>NUCLEOTIDE SEQUENCE</scope>
    <source>
        <strain evidence="7">D42-62</strain>
    </source>
</reference>
<dbReference type="PRINTS" id="PR00035">
    <property type="entry name" value="HTHGNTR"/>
</dbReference>